<evidence type="ECO:0000313" key="3">
    <source>
        <dbReference type="EMBL" id="SDM18004.1"/>
    </source>
</evidence>
<organism evidence="3 4">
    <name type="scientific">Siphonobacter aquaeclarae</name>
    <dbReference type="NCBI Taxonomy" id="563176"/>
    <lineage>
        <taxon>Bacteria</taxon>
        <taxon>Pseudomonadati</taxon>
        <taxon>Bacteroidota</taxon>
        <taxon>Cytophagia</taxon>
        <taxon>Cytophagales</taxon>
        <taxon>Cytophagaceae</taxon>
        <taxon>Siphonobacter</taxon>
    </lineage>
</organism>
<dbReference type="InterPro" id="IPR018376">
    <property type="entry name" value="Enoyl-CoA_hyd/isom_CS"/>
</dbReference>
<dbReference type="OrthoDB" id="9775794at2"/>
<dbReference type="PANTHER" id="PTHR43802">
    <property type="entry name" value="ENOYL-COA HYDRATASE"/>
    <property type="match status" value="1"/>
</dbReference>
<gene>
    <name evidence="3" type="ORF">SAMN04488090_2729</name>
</gene>
<dbReference type="Proteomes" id="UP000198901">
    <property type="component" value="Unassembled WGS sequence"/>
</dbReference>
<evidence type="ECO:0000313" key="4">
    <source>
        <dbReference type="Proteomes" id="UP000198901"/>
    </source>
</evidence>
<sequence>MNLVYEVADSVCRITLNRPEVYNALSPELLSELTEAIQEAGRDERVRVIVLTGSGEKAFCSGADLKIGIGKATGMGDVLRERYIPLIMAMRYIPKPIIGRLNGVAVGAGASLALACDVLVAHSSASMAQLFIHIGLIPDAGSMYFLPRLVGPRKAFELATTGKTVSAAECLELGLVNEVADDLDAAVDRWVSLYRQAPTLAVGSIKQLLNESFSSDLKTMLNQEAEAQDAIGRTQDAKEGISAFLQKRKPSFKGL</sequence>
<dbReference type="GO" id="GO:0016853">
    <property type="term" value="F:isomerase activity"/>
    <property type="evidence" value="ECO:0007669"/>
    <property type="project" value="UniProtKB-KW"/>
</dbReference>
<dbReference type="InterPro" id="IPR014748">
    <property type="entry name" value="Enoyl-CoA_hydra_C"/>
</dbReference>
<dbReference type="InterPro" id="IPR029045">
    <property type="entry name" value="ClpP/crotonase-like_dom_sf"/>
</dbReference>
<dbReference type="AlphaFoldDB" id="A0A1G9R425"/>
<evidence type="ECO:0000256" key="1">
    <source>
        <dbReference type="ARBA" id="ARBA00005254"/>
    </source>
</evidence>
<dbReference type="Gene3D" id="1.10.12.10">
    <property type="entry name" value="Lyase 2-enoyl-coa Hydratase, Chain A, domain 2"/>
    <property type="match status" value="1"/>
</dbReference>
<dbReference type="Pfam" id="PF00378">
    <property type="entry name" value="ECH_1"/>
    <property type="match status" value="1"/>
</dbReference>
<comment type="similarity">
    <text evidence="1 2">Belongs to the enoyl-CoA hydratase/isomerase family.</text>
</comment>
<accession>A0A1G9R425</accession>
<dbReference type="InterPro" id="IPR001753">
    <property type="entry name" value="Enoyl-CoA_hydra/iso"/>
</dbReference>
<dbReference type="CDD" id="cd06558">
    <property type="entry name" value="crotonase-like"/>
    <property type="match status" value="1"/>
</dbReference>
<dbReference type="SUPFAM" id="SSF52096">
    <property type="entry name" value="ClpP/crotonase"/>
    <property type="match status" value="1"/>
</dbReference>
<proteinExistence type="inferred from homology"/>
<dbReference type="PROSITE" id="PS00166">
    <property type="entry name" value="ENOYL_COA_HYDRATASE"/>
    <property type="match status" value="1"/>
</dbReference>
<evidence type="ECO:0000256" key="2">
    <source>
        <dbReference type="RuleBase" id="RU003707"/>
    </source>
</evidence>
<dbReference type="RefSeq" id="WP_093203092.1">
    <property type="nucleotide sequence ID" value="NZ_FNGS01000005.1"/>
</dbReference>
<keyword evidence="4" id="KW-1185">Reference proteome</keyword>
<dbReference type="PANTHER" id="PTHR43802:SF1">
    <property type="entry name" value="IP11341P-RELATED"/>
    <property type="match status" value="1"/>
</dbReference>
<name>A0A1G9R425_9BACT</name>
<dbReference type="Gene3D" id="3.90.226.10">
    <property type="entry name" value="2-enoyl-CoA Hydratase, Chain A, domain 1"/>
    <property type="match status" value="1"/>
</dbReference>
<dbReference type="EMBL" id="FNGS01000005">
    <property type="protein sequence ID" value="SDM18004.1"/>
    <property type="molecule type" value="Genomic_DNA"/>
</dbReference>
<reference evidence="3 4" key="1">
    <citation type="submission" date="2016-10" db="EMBL/GenBank/DDBJ databases">
        <authorList>
            <person name="de Groot N.N."/>
        </authorList>
    </citation>
    <scope>NUCLEOTIDE SEQUENCE [LARGE SCALE GENOMIC DNA]</scope>
    <source>
        <strain evidence="3 4">DSM 21668</strain>
    </source>
</reference>
<dbReference type="STRING" id="563176.SAMN04488090_2729"/>
<protein>
    <submittedName>
        <fullName evidence="3">2-(1,2-epoxy-1,2-dihydrophenyl)acetyl-CoA isomerase</fullName>
    </submittedName>
</protein>
<keyword evidence="3" id="KW-0413">Isomerase</keyword>